<dbReference type="InterPro" id="IPR003169">
    <property type="entry name" value="GYF"/>
</dbReference>
<evidence type="ECO:0000313" key="4">
    <source>
        <dbReference type="EMBL" id="EOO00166.1"/>
    </source>
</evidence>
<dbReference type="eggNOG" id="KOG1862">
    <property type="taxonomic scope" value="Eukaryota"/>
</dbReference>
<evidence type="ECO:0000259" key="3">
    <source>
        <dbReference type="PROSITE" id="PS50829"/>
    </source>
</evidence>
<dbReference type="AlphaFoldDB" id="R8BL90"/>
<feature type="coiled-coil region" evidence="1">
    <location>
        <begin position="880"/>
        <end position="913"/>
    </location>
</feature>
<gene>
    <name evidence="4" type="ORF">UCRPA7_4350</name>
</gene>
<feature type="domain" description="GYF" evidence="3">
    <location>
        <begin position="441"/>
        <end position="489"/>
    </location>
</feature>
<evidence type="ECO:0000313" key="5">
    <source>
        <dbReference type="Proteomes" id="UP000014074"/>
    </source>
</evidence>
<dbReference type="Proteomes" id="UP000014074">
    <property type="component" value="Unassembled WGS sequence"/>
</dbReference>
<feature type="compositionally biased region" description="Pro residues" evidence="2">
    <location>
        <begin position="807"/>
        <end position="822"/>
    </location>
</feature>
<feature type="compositionally biased region" description="Low complexity" evidence="2">
    <location>
        <begin position="845"/>
        <end position="855"/>
    </location>
</feature>
<feature type="region of interest" description="Disordered" evidence="2">
    <location>
        <begin position="88"/>
        <end position="200"/>
    </location>
</feature>
<feature type="region of interest" description="Disordered" evidence="2">
    <location>
        <begin position="1161"/>
        <end position="1214"/>
    </location>
</feature>
<keyword evidence="5" id="KW-1185">Reference proteome</keyword>
<dbReference type="CDD" id="cd00072">
    <property type="entry name" value="GYF"/>
    <property type="match status" value="1"/>
</dbReference>
<dbReference type="KEGG" id="tmn:UCRPA7_4350"/>
<feature type="region of interest" description="Disordered" evidence="2">
    <location>
        <begin position="803"/>
        <end position="876"/>
    </location>
</feature>
<dbReference type="RefSeq" id="XP_007915085.1">
    <property type="nucleotide sequence ID" value="XM_007916894.1"/>
</dbReference>
<feature type="region of interest" description="Disordered" evidence="2">
    <location>
        <begin position="662"/>
        <end position="684"/>
    </location>
</feature>
<feature type="region of interest" description="Disordered" evidence="2">
    <location>
        <begin position="346"/>
        <end position="365"/>
    </location>
</feature>
<dbReference type="PANTHER" id="PTHR14445">
    <property type="entry name" value="GRB10 INTERACTING GYF PROTEIN"/>
    <property type="match status" value="1"/>
</dbReference>
<dbReference type="GO" id="GO:0005829">
    <property type="term" value="C:cytosol"/>
    <property type="evidence" value="ECO:0007669"/>
    <property type="project" value="TreeGrafter"/>
</dbReference>
<feature type="compositionally biased region" description="Polar residues" evidence="2">
    <location>
        <begin position="826"/>
        <end position="844"/>
    </location>
</feature>
<dbReference type="InterPro" id="IPR051640">
    <property type="entry name" value="GRB10-interact_GYF"/>
</dbReference>
<evidence type="ECO:0000256" key="2">
    <source>
        <dbReference type="SAM" id="MobiDB-lite"/>
    </source>
</evidence>
<dbReference type="GeneID" id="19324793"/>
<feature type="region of interest" description="Disordered" evidence="2">
    <location>
        <begin position="585"/>
        <end position="649"/>
    </location>
</feature>
<accession>R8BL90</accession>
<feature type="compositionally biased region" description="Low complexity" evidence="2">
    <location>
        <begin position="30"/>
        <end position="48"/>
    </location>
</feature>
<dbReference type="EMBL" id="KB933102">
    <property type="protein sequence ID" value="EOO00166.1"/>
    <property type="molecule type" value="Genomic_DNA"/>
</dbReference>
<reference evidence="5" key="1">
    <citation type="journal article" date="2013" name="Genome Announc.">
        <title>Draft genome sequence of the ascomycete Phaeoacremonium aleophilum strain UCR-PA7, a causal agent of the esca disease complex in grapevines.</title>
        <authorList>
            <person name="Blanco-Ulate B."/>
            <person name="Rolshausen P."/>
            <person name="Cantu D."/>
        </authorList>
    </citation>
    <scope>NUCLEOTIDE SEQUENCE [LARGE SCALE GENOMIC DNA]</scope>
    <source>
        <strain evidence="5">UCR-PA7</strain>
    </source>
</reference>
<evidence type="ECO:0000256" key="1">
    <source>
        <dbReference type="SAM" id="Coils"/>
    </source>
</evidence>
<dbReference type="PROSITE" id="PS50829">
    <property type="entry name" value="GYF"/>
    <property type="match status" value="1"/>
</dbReference>
<feature type="compositionally biased region" description="Polar residues" evidence="2">
    <location>
        <begin position="600"/>
        <end position="610"/>
    </location>
</feature>
<feature type="compositionally biased region" description="Basic and acidic residues" evidence="2">
    <location>
        <begin position="187"/>
        <end position="200"/>
    </location>
</feature>
<feature type="region of interest" description="Disordered" evidence="2">
    <location>
        <begin position="1"/>
        <end position="64"/>
    </location>
</feature>
<dbReference type="SUPFAM" id="SSF55277">
    <property type="entry name" value="GYF domain"/>
    <property type="match status" value="1"/>
</dbReference>
<dbReference type="Pfam" id="PF02213">
    <property type="entry name" value="GYF"/>
    <property type="match status" value="1"/>
</dbReference>
<dbReference type="PANTHER" id="PTHR14445:SF36">
    <property type="entry name" value="FI03272P-RELATED"/>
    <property type="match status" value="1"/>
</dbReference>
<dbReference type="Gene3D" id="3.30.1490.40">
    <property type="match status" value="1"/>
</dbReference>
<proteinExistence type="predicted"/>
<protein>
    <submittedName>
        <fullName evidence="4">Putative gyf domain-containing protein</fullName>
    </submittedName>
</protein>
<name>R8BL90_PHAM7</name>
<organism evidence="4 5">
    <name type="scientific">Phaeoacremonium minimum (strain UCR-PA7)</name>
    <name type="common">Esca disease fungus</name>
    <name type="synonym">Togninia minima</name>
    <dbReference type="NCBI Taxonomy" id="1286976"/>
    <lineage>
        <taxon>Eukaryota</taxon>
        <taxon>Fungi</taxon>
        <taxon>Dikarya</taxon>
        <taxon>Ascomycota</taxon>
        <taxon>Pezizomycotina</taxon>
        <taxon>Sordariomycetes</taxon>
        <taxon>Sordariomycetidae</taxon>
        <taxon>Togniniales</taxon>
        <taxon>Togniniaceae</taxon>
        <taxon>Phaeoacremonium</taxon>
    </lineage>
</organism>
<dbReference type="InterPro" id="IPR035445">
    <property type="entry name" value="GYF-like_dom_sf"/>
</dbReference>
<dbReference type="SMART" id="SM00444">
    <property type="entry name" value="GYF"/>
    <property type="match status" value="1"/>
</dbReference>
<feature type="region of interest" description="Disordered" evidence="2">
    <location>
        <begin position="226"/>
        <end position="275"/>
    </location>
</feature>
<dbReference type="HOGENOM" id="CLU_001585_1_0_1"/>
<keyword evidence="1" id="KW-0175">Coiled coil</keyword>
<dbReference type="OrthoDB" id="48509at2759"/>
<sequence length="1214" mass="125037">MVDESEEDIAASRELPAKPGPLGGLMRSNTSGSTGFAGASAWGASATAPAPPSGTSGLGAFGNFSLPASNIGDKRFGSTRGESRLAHLLPKDSSENIAGKAGEGAVGDVGRSWRARPRTDTDPFGGDDNLSGSAVLGADRDVSPPPLSYDTPVKGSAGDFGMSGLHLGGDEHGTASPSQTNPYRSPPAERSDNERDEAGFDKMNISGTHAEHASNFGSIGRGFPANTFDGSDRSQTSSVGAKGYPALGNIGWPTGPSTSTPDRDRPGFANPFGSSLFSPIGDLQSPSLGGLGGMFGPASAGGLAGSGSIRGSKLGSLFPAAMQAQMQSQDQESLGDSVPDLRQTNPLGAIGRGAIGSQVRDTDSPMRAGRGAFEELFASSESARSPGVFTTGEQNPALTATATQSHGFTPATSGAPGFPAGLPATADLPPSQARTMVMPDRMRWVYLDPQGQMQGPFTGLEMNDWYKANFFTADLRVKKIEDTEFEPLGQLIRRIGNSREPFLVPQIGIPHGPPSAAGPFSAGDARGVIPPLMGVIPSFGRTLTAEEQNNLERRKQEEQYMMARQREYLAQQQALAKMQIQAAGGGSGALHHHSSAHSLQSQPSFGSMTSPIGMPPQPPIGAIGPTPGFFEQPSNMSQGSGQGGPEALHGELSDQERQMLAGIHGPSGISGMYPSQPVGAPSADVRSQLPGVDQLHKDSQGFRARLKEFQEIRAQRDAEEAQAGPLGVTGSIEEEPESAANAAQAEAADIIREVTRLDGSEATQKAVEQALSLTQQVQQTQAAAAAAKQVQADEAWAKQAAASGLPMPFPPPPPSSTTPLPAPTAQRRSNIPDQYAGSRSQSETPDSAAAHAVAAQPPPLAPWAREPGSEAQKGPSLKEIQEAEAKKAAKAEEAAAAARRAALEQEAAAAREREKISVVNPGLPTTSTWGSGSPVSITTAASPWAKPGAAKTAVAAVTGAATVAAGLGKKTLADIQREEEVRKQKARELATQSGSAPVASNLGKRYADLAGKSGAPPGLIAGAAPGTAAATTSGWATVGAGGKVKVPTGPAAQARTATAANIKPVSSPTVRPAVKPAIGVAKSDVGGVAMEEFSKWLHRELGRGITGGIDIDTFASTLLILPLDQQIISEAVYANSTTMDGRHFAEEFIRRKKLADKGVVEKQPTPINEAKSSSTGGGWSEVAKKGGPSSQVKENDAVGAAGFKVVPGRKKGKK</sequence>